<dbReference type="Gene3D" id="2.170.130.10">
    <property type="entry name" value="TonB-dependent receptor, plug domain"/>
    <property type="match status" value="1"/>
</dbReference>
<keyword evidence="2" id="KW-0472">Membrane</keyword>
<keyword evidence="8" id="KW-1185">Reference proteome</keyword>
<evidence type="ECO:0000256" key="1">
    <source>
        <dbReference type="ARBA" id="ARBA00004442"/>
    </source>
</evidence>
<evidence type="ECO:0000256" key="3">
    <source>
        <dbReference type="ARBA" id="ARBA00023237"/>
    </source>
</evidence>
<dbReference type="Pfam" id="PF13620">
    <property type="entry name" value="CarboxypepD_reg"/>
    <property type="match status" value="1"/>
</dbReference>
<sequence length="817" mass="91910">MKSKKLAFLALWICIAFNFAQAQQPGTKIYGRILDHATNKLEFATVALYNSKDSTLLKTSFSEADGSFSFNGINYGKYQLRISSMGYSVYRSQLIDLSASNSEVNLNNIKLIGTETNLNEVNVSGKKAFVEQKIDRMVVNVDALISNAGTTALDVLSKSPGVNVDQNGAISLKGKSGVNIFIDDKPTYLSGSDLESYLRSLPSSSLEQIELMTNPPAKYDAAGNAGVINIKTKKNKVAGFNGGINLSINQGQLTRSNNSANFNYRKNKINVFGNLSYNLNNSFTDLDLNRTYKNADNSPKYFFNQNSYFRRHGNTFNAKAGVDFYQNEKTTWGFVFTGMSRVSEQVNNNTSNLLNAVKQPDSIIKAINTDNINYKNAAFNLNYRHKFGKEAGDITFDADYLTYKNQTDQHYFNYSYFPNMQLKSEDLLTGDLPSNIDIYTAKTDYTKPINKFWKLEAGLKTSYTKTNNGANYLYTANNKTVVDYDKTNQFVYKENINAAYINMSMDGKKLSLQAGLRFETTVSDGHQLGNFVKPDSAFKRTYNGFFPTVYLSYKLDTAANNQVGLNYGRRIDRPYYQDLNPFYSPLDKFTYYVGNPFLRPAFTQSVELSHTFKSKVTTTLGYSWIKDDVSETIEIINGTYYSRPANIGKGTVKNISVNADLNLSKWLSTHIYMEFASIVSKTDFYTGYLVTRGSYFRTNPNLQFKISPTWNAEANFRYQTKFSSVQFLIGEVHEFGAAVQKKLSPKSTLKLSASDVFCNRVFVGVINNLAATEANWTNRQDSRSFILSYSYRFGKAFSTPAKHESSGADAEKNRVKN</sequence>
<feature type="domain" description="TonB-dependent receptor plug" evidence="5">
    <location>
        <begin position="138"/>
        <end position="227"/>
    </location>
</feature>
<dbReference type="SUPFAM" id="SSF56935">
    <property type="entry name" value="Porins"/>
    <property type="match status" value="1"/>
</dbReference>
<dbReference type="InterPro" id="IPR037066">
    <property type="entry name" value="Plug_dom_sf"/>
</dbReference>
<evidence type="ECO:0000313" key="8">
    <source>
        <dbReference type="Proteomes" id="UP001501081"/>
    </source>
</evidence>
<keyword evidence="4" id="KW-0732">Signal</keyword>
<evidence type="ECO:0000256" key="4">
    <source>
        <dbReference type="SAM" id="SignalP"/>
    </source>
</evidence>
<keyword evidence="3" id="KW-0998">Cell outer membrane</keyword>
<protein>
    <submittedName>
        <fullName evidence="7">Outer membrane beta-barrel family protein</fullName>
    </submittedName>
</protein>
<organism evidence="7 8">
    <name type="scientific">Pedobacter ginsengiterrae</name>
    <dbReference type="NCBI Taxonomy" id="871696"/>
    <lineage>
        <taxon>Bacteria</taxon>
        <taxon>Pseudomonadati</taxon>
        <taxon>Bacteroidota</taxon>
        <taxon>Sphingobacteriia</taxon>
        <taxon>Sphingobacteriales</taxon>
        <taxon>Sphingobacteriaceae</taxon>
        <taxon>Pedobacter</taxon>
    </lineage>
</organism>
<dbReference type="Gene3D" id="2.40.170.20">
    <property type="entry name" value="TonB-dependent receptor, beta-barrel domain"/>
    <property type="match status" value="1"/>
</dbReference>
<feature type="signal peptide" evidence="4">
    <location>
        <begin position="1"/>
        <end position="22"/>
    </location>
</feature>
<name>A0ABP7P0X7_9SPHI</name>
<comment type="subcellular location">
    <subcellularLocation>
        <location evidence="1">Cell outer membrane</location>
    </subcellularLocation>
</comment>
<evidence type="ECO:0000256" key="2">
    <source>
        <dbReference type="ARBA" id="ARBA00023136"/>
    </source>
</evidence>
<reference evidence="8" key="1">
    <citation type="journal article" date="2019" name="Int. J. Syst. Evol. Microbiol.">
        <title>The Global Catalogue of Microorganisms (GCM) 10K type strain sequencing project: providing services to taxonomists for standard genome sequencing and annotation.</title>
        <authorList>
            <consortium name="The Broad Institute Genomics Platform"/>
            <consortium name="The Broad Institute Genome Sequencing Center for Infectious Disease"/>
            <person name="Wu L."/>
            <person name="Ma J."/>
        </authorList>
    </citation>
    <scope>NUCLEOTIDE SEQUENCE [LARGE SCALE GENOMIC DNA]</scope>
    <source>
        <strain evidence="8">JCM 17338</strain>
    </source>
</reference>
<dbReference type="InterPro" id="IPR036942">
    <property type="entry name" value="Beta-barrel_TonB_sf"/>
</dbReference>
<dbReference type="Proteomes" id="UP001501081">
    <property type="component" value="Unassembled WGS sequence"/>
</dbReference>
<evidence type="ECO:0000259" key="5">
    <source>
        <dbReference type="Pfam" id="PF07715"/>
    </source>
</evidence>
<dbReference type="Pfam" id="PF14905">
    <property type="entry name" value="OMP_b-brl_3"/>
    <property type="match status" value="1"/>
</dbReference>
<comment type="caution">
    <text evidence="7">The sequence shown here is derived from an EMBL/GenBank/DDBJ whole genome shotgun (WGS) entry which is preliminary data.</text>
</comment>
<accession>A0ABP7P0X7</accession>
<proteinExistence type="predicted"/>
<evidence type="ECO:0000313" key="7">
    <source>
        <dbReference type="EMBL" id="GAA3957289.1"/>
    </source>
</evidence>
<dbReference type="InterPro" id="IPR041700">
    <property type="entry name" value="OMP_b-brl_3"/>
</dbReference>
<dbReference type="Gene3D" id="2.60.40.1120">
    <property type="entry name" value="Carboxypeptidase-like, regulatory domain"/>
    <property type="match status" value="1"/>
</dbReference>
<evidence type="ECO:0000259" key="6">
    <source>
        <dbReference type="Pfam" id="PF14905"/>
    </source>
</evidence>
<dbReference type="Pfam" id="PF07715">
    <property type="entry name" value="Plug"/>
    <property type="match status" value="1"/>
</dbReference>
<dbReference type="RefSeq" id="WP_344765301.1">
    <property type="nucleotide sequence ID" value="NZ_BAABAK010000003.1"/>
</dbReference>
<feature type="domain" description="Outer membrane protein beta-barrel" evidence="6">
    <location>
        <begin position="385"/>
        <end position="791"/>
    </location>
</feature>
<dbReference type="EMBL" id="BAABAK010000003">
    <property type="protein sequence ID" value="GAA3957289.1"/>
    <property type="molecule type" value="Genomic_DNA"/>
</dbReference>
<dbReference type="SUPFAM" id="SSF49478">
    <property type="entry name" value="Cna protein B-type domain"/>
    <property type="match status" value="1"/>
</dbReference>
<dbReference type="InterPro" id="IPR012910">
    <property type="entry name" value="Plug_dom"/>
</dbReference>
<feature type="chain" id="PRO_5046534532" evidence="4">
    <location>
        <begin position="23"/>
        <end position="817"/>
    </location>
</feature>
<gene>
    <name evidence="7" type="ORF">GCM10022246_08880</name>
</gene>